<reference evidence="1 2" key="1">
    <citation type="journal article" date="2016" name="Mol. Biol. Evol.">
        <title>Comparative Genomics of Early-Diverging Mushroom-Forming Fungi Provides Insights into the Origins of Lignocellulose Decay Capabilities.</title>
        <authorList>
            <person name="Nagy L.G."/>
            <person name="Riley R."/>
            <person name="Tritt A."/>
            <person name="Adam C."/>
            <person name="Daum C."/>
            <person name="Floudas D."/>
            <person name="Sun H."/>
            <person name="Yadav J.S."/>
            <person name="Pangilinan J."/>
            <person name="Larsson K.H."/>
            <person name="Matsuura K."/>
            <person name="Barry K."/>
            <person name="Labutti K."/>
            <person name="Kuo R."/>
            <person name="Ohm R.A."/>
            <person name="Bhattacharya S.S."/>
            <person name="Shirouzu T."/>
            <person name="Yoshinaga Y."/>
            <person name="Martin F.M."/>
            <person name="Grigoriev I.V."/>
            <person name="Hibbett D.S."/>
        </authorList>
    </citation>
    <scope>NUCLEOTIDE SEQUENCE [LARGE SCALE GENOMIC DNA]</scope>
    <source>
        <strain evidence="1 2">CBS 109695</strain>
    </source>
</reference>
<dbReference type="AlphaFoldDB" id="A0A165WQ93"/>
<proteinExistence type="predicted"/>
<sequence length="69" mass="7157">MQPGAIFHLVSSTPGSNAAADAKKPDLTLASIAQNSFLILISGTLQPNFCPVSLAFSLQSLPAHPILRA</sequence>
<protein>
    <submittedName>
        <fullName evidence="1">Uncharacterized protein</fullName>
    </submittedName>
</protein>
<accession>A0A165WQ93</accession>
<dbReference type="EMBL" id="KV417740">
    <property type="protein sequence ID" value="KZP07804.1"/>
    <property type="molecule type" value="Genomic_DNA"/>
</dbReference>
<name>A0A165WQ93_9AGAM</name>
<gene>
    <name evidence="1" type="ORF">FIBSPDRAFT_875153</name>
</gene>
<dbReference type="Proteomes" id="UP000076532">
    <property type="component" value="Unassembled WGS sequence"/>
</dbReference>
<evidence type="ECO:0000313" key="1">
    <source>
        <dbReference type="EMBL" id="KZP07804.1"/>
    </source>
</evidence>
<keyword evidence="2" id="KW-1185">Reference proteome</keyword>
<organism evidence="1 2">
    <name type="scientific">Athelia psychrophila</name>
    <dbReference type="NCBI Taxonomy" id="1759441"/>
    <lineage>
        <taxon>Eukaryota</taxon>
        <taxon>Fungi</taxon>
        <taxon>Dikarya</taxon>
        <taxon>Basidiomycota</taxon>
        <taxon>Agaricomycotina</taxon>
        <taxon>Agaricomycetes</taxon>
        <taxon>Agaricomycetidae</taxon>
        <taxon>Atheliales</taxon>
        <taxon>Atheliaceae</taxon>
        <taxon>Athelia</taxon>
    </lineage>
</organism>
<evidence type="ECO:0000313" key="2">
    <source>
        <dbReference type="Proteomes" id="UP000076532"/>
    </source>
</evidence>